<reference evidence="2" key="1">
    <citation type="submission" date="2015-03" db="EMBL/GenBank/DDBJ databases">
        <title>Draft genome sequence of a novel methanotroph (Sn10-6) isolated from flooded ricefield rhizosphere in India.</title>
        <authorList>
            <person name="Pandit P.S."/>
            <person name="Pore S.D."/>
            <person name="Arora P."/>
            <person name="Kapse N.G."/>
            <person name="Dhakephalkar P.K."/>
            <person name="Rahalkar M.C."/>
        </authorList>
    </citation>
    <scope>NUCLEOTIDE SEQUENCE [LARGE SCALE GENOMIC DNA]</scope>
    <source>
        <strain evidence="2">Sn10-6</strain>
    </source>
</reference>
<accession>A0A0F3IJD4</accession>
<dbReference type="EMBL" id="LAJX01000098">
    <property type="protein sequence ID" value="KJV06628.1"/>
    <property type="molecule type" value="Genomic_DNA"/>
</dbReference>
<protein>
    <submittedName>
        <fullName evidence="1">Uncharacterized protein</fullName>
    </submittedName>
</protein>
<sequence>MSESFKDNRERDNYILPEGNVDALLMEILIPPKKRYNQQGGAPAVTTKMKGQLADCFAVGILDKDQRKVHYKNEFDVLVEKHGVTLYRHKIASKHHYFICHPKFEKWILAEAKQLGLSLEHYNLPQEFNELKKITQPESCKNDPRLKKLFKDLKNKEANGITTLLKWTDYLISNTYKADKTTLINIGNAP</sequence>
<name>A0A0F3IJD4_9GAMM</name>
<evidence type="ECO:0000313" key="1">
    <source>
        <dbReference type="EMBL" id="KJV06628.1"/>
    </source>
</evidence>
<comment type="caution">
    <text evidence="1">The sequence shown here is derived from an EMBL/GenBank/DDBJ whole genome shotgun (WGS) entry which is preliminary data.</text>
</comment>
<keyword evidence="2" id="KW-1185">Reference proteome</keyword>
<dbReference type="RefSeq" id="WP_045779127.1">
    <property type="nucleotide sequence ID" value="NZ_LAJX01000098.1"/>
</dbReference>
<proteinExistence type="predicted"/>
<organism evidence="1 2">
    <name type="scientific">Methylocucumis oryzae</name>
    <dbReference type="NCBI Taxonomy" id="1632867"/>
    <lineage>
        <taxon>Bacteria</taxon>
        <taxon>Pseudomonadati</taxon>
        <taxon>Pseudomonadota</taxon>
        <taxon>Gammaproteobacteria</taxon>
        <taxon>Methylococcales</taxon>
        <taxon>Methylococcaceae</taxon>
        <taxon>Methylocucumis</taxon>
    </lineage>
</organism>
<evidence type="ECO:0000313" key="2">
    <source>
        <dbReference type="Proteomes" id="UP000033684"/>
    </source>
</evidence>
<dbReference type="AlphaFoldDB" id="A0A0F3IJD4"/>
<dbReference type="OrthoDB" id="954439at2"/>
<dbReference type="Proteomes" id="UP000033684">
    <property type="component" value="Unassembled WGS sequence"/>
</dbReference>
<reference evidence="1 2" key="2">
    <citation type="journal article" date="2016" name="Microb. Ecol.">
        <title>Genome Characteristics of a Novel Type I Methanotroph (Sn10-6) Isolated from a Flooded Indian Rice Field.</title>
        <authorList>
            <person name="Rahalkar M.C."/>
            <person name="Pandit P.S."/>
            <person name="Dhakephalkar P.K."/>
            <person name="Pore S."/>
            <person name="Arora P."/>
            <person name="Kapse N."/>
        </authorList>
    </citation>
    <scope>NUCLEOTIDE SEQUENCE [LARGE SCALE GENOMIC DNA]</scope>
    <source>
        <strain evidence="1 2">Sn10-6</strain>
    </source>
</reference>
<gene>
    <name evidence="1" type="ORF">VZ94_10050</name>
</gene>